<gene>
    <name evidence="2" type="ORF">HaLaN_27392</name>
</gene>
<sequence>MEYDQHQAAASPAAAAAHLREERQWLQHPLPSPAVQAVRRQQEQQWGGHCGHTTQQQPKPQHPDGRSDVEGGSLQRAQGAG</sequence>
<accession>A0A6A0A8G3</accession>
<organism evidence="2 3">
    <name type="scientific">Haematococcus lacustris</name>
    <name type="common">Green alga</name>
    <name type="synonym">Haematococcus pluvialis</name>
    <dbReference type="NCBI Taxonomy" id="44745"/>
    <lineage>
        <taxon>Eukaryota</taxon>
        <taxon>Viridiplantae</taxon>
        <taxon>Chlorophyta</taxon>
        <taxon>core chlorophytes</taxon>
        <taxon>Chlorophyceae</taxon>
        <taxon>CS clade</taxon>
        <taxon>Chlamydomonadales</taxon>
        <taxon>Haematococcaceae</taxon>
        <taxon>Haematococcus</taxon>
    </lineage>
</organism>
<reference evidence="2 3" key="1">
    <citation type="submission" date="2020-02" db="EMBL/GenBank/DDBJ databases">
        <title>Draft genome sequence of Haematococcus lacustris strain NIES-144.</title>
        <authorList>
            <person name="Morimoto D."/>
            <person name="Nakagawa S."/>
            <person name="Yoshida T."/>
            <person name="Sawayama S."/>
        </authorList>
    </citation>
    <scope>NUCLEOTIDE SEQUENCE [LARGE SCALE GENOMIC DNA]</scope>
    <source>
        <strain evidence="2 3">NIES-144</strain>
    </source>
</reference>
<evidence type="ECO:0000256" key="1">
    <source>
        <dbReference type="SAM" id="MobiDB-lite"/>
    </source>
</evidence>
<comment type="caution">
    <text evidence="2">The sequence shown here is derived from an EMBL/GenBank/DDBJ whole genome shotgun (WGS) entry which is preliminary data.</text>
</comment>
<dbReference type="EMBL" id="BLLF01004062">
    <property type="protein sequence ID" value="GFH28838.1"/>
    <property type="molecule type" value="Genomic_DNA"/>
</dbReference>
<proteinExistence type="predicted"/>
<name>A0A6A0A8G3_HAELA</name>
<evidence type="ECO:0000313" key="2">
    <source>
        <dbReference type="EMBL" id="GFH28838.1"/>
    </source>
</evidence>
<protein>
    <submittedName>
        <fullName evidence="2">Uncharacterized protein</fullName>
    </submittedName>
</protein>
<feature type="compositionally biased region" description="Low complexity" evidence="1">
    <location>
        <begin position="8"/>
        <end position="17"/>
    </location>
</feature>
<evidence type="ECO:0000313" key="3">
    <source>
        <dbReference type="Proteomes" id="UP000485058"/>
    </source>
</evidence>
<dbReference type="AlphaFoldDB" id="A0A6A0A8G3"/>
<dbReference type="Proteomes" id="UP000485058">
    <property type="component" value="Unassembled WGS sequence"/>
</dbReference>
<feature type="region of interest" description="Disordered" evidence="1">
    <location>
        <begin position="1"/>
        <end position="81"/>
    </location>
</feature>
<keyword evidence="3" id="KW-1185">Reference proteome</keyword>
<feature type="compositionally biased region" description="Low complexity" evidence="1">
    <location>
        <begin position="34"/>
        <end position="45"/>
    </location>
</feature>